<dbReference type="InterPro" id="IPR001123">
    <property type="entry name" value="LeuE-type"/>
</dbReference>
<dbReference type="EMBL" id="MN079109">
    <property type="protein sequence ID" value="QEA05750.1"/>
    <property type="molecule type" value="Genomic_DNA"/>
</dbReference>
<proteinExistence type="predicted"/>
<evidence type="ECO:0000256" key="1">
    <source>
        <dbReference type="ARBA" id="ARBA00004651"/>
    </source>
</evidence>
<evidence type="ECO:0000313" key="7">
    <source>
        <dbReference type="EMBL" id="QEA05750.1"/>
    </source>
</evidence>
<keyword evidence="2" id="KW-1003">Cell membrane</keyword>
<dbReference type="Pfam" id="PF01810">
    <property type="entry name" value="LysE"/>
    <property type="match status" value="1"/>
</dbReference>
<evidence type="ECO:0000256" key="3">
    <source>
        <dbReference type="ARBA" id="ARBA00022692"/>
    </source>
</evidence>
<dbReference type="PANTHER" id="PTHR30086:SF5">
    <property type="entry name" value="HOMOGENTISATE EXPORT PROTEIN"/>
    <property type="match status" value="1"/>
</dbReference>
<evidence type="ECO:0000256" key="5">
    <source>
        <dbReference type="ARBA" id="ARBA00023136"/>
    </source>
</evidence>
<feature type="transmembrane region" description="Helical" evidence="6">
    <location>
        <begin position="156"/>
        <end position="179"/>
    </location>
</feature>
<dbReference type="GO" id="GO:0005886">
    <property type="term" value="C:plasma membrane"/>
    <property type="evidence" value="ECO:0007669"/>
    <property type="project" value="UniProtKB-SubCell"/>
</dbReference>
<organism evidence="7">
    <name type="scientific">uncultured organism</name>
    <dbReference type="NCBI Taxonomy" id="155900"/>
    <lineage>
        <taxon>unclassified sequences</taxon>
        <taxon>environmental samples</taxon>
    </lineage>
</organism>
<protein>
    <submittedName>
        <fullName evidence="7">Homoserine/homoserine lactone efflux protein</fullName>
    </submittedName>
</protein>
<dbReference type="PIRSF" id="PIRSF006324">
    <property type="entry name" value="LeuE"/>
    <property type="match status" value="1"/>
</dbReference>
<evidence type="ECO:0000256" key="2">
    <source>
        <dbReference type="ARBA" id="ARBA00022475"/>
    </source>
</evidence>
<name>A0A5B8RAE9_9ZZZZ</name>
<dbReference type="GO" id="GO:0042970">
    <property type="term" value="F:homoserine transmembrane transporter activity"/>
    <property type="evidence" value="ECO:0007669"/>
    <property type="project" value="TreeGrafter"/>
</dbReference>
<dbReference type="PANTHER" id="PTHR30086">
    <property type="entry name" value="ARGININE EXPORTER PROTEIN ARGO"/>
    <property type="match status" value="1"/>
</dbReference>
<evidence type="ECO:0000256" key="6">
    <source>
        <dbReference type="SAM" id="Phobius"/>
    </source>
</evidence>
<feature type="transmembrane region" description="Helical" evidence="6">
    <location>
        <begin position="78"/>
        <end position="95"/>
    </location>
</feature>
<feature type="transmembrane region" description="Helical" evidence="6">
    <location>
        <begin position="51"/>
        <end position="72"/>
    </location>
</feature>
<evidence type="ECO:0000256" key="4">
    <source>
        <dbReference type="ARBA" id="ARBA00022989"/>
    </source>
</evidence>
<gene>
    <name evidence="7" type="primary">rhtB_2</name>
    <name evidence="7" type="ORF">KBTEX_02074</name>
</gene>
<reference evidence="7" key="1">
    <citation type="submission" date="2019-06" db="EMBL/GenBank/DDBJ databases">
        <authorList>
            <person name="Murdoch R.W."/>
            <person name="Fathepure B."/>
        </authorList>
    </citation>
    <scope>NUCLEOTIDE SEQUENCE</scope>
</reference>
<accession>A0A5B8RAE9</accession>
<dbReference type="AlphaFoldDB" id="A0A5B8RAE9"/>
<keyword evidence="4 6" id="KW-1133">Transmembrane helix</keyword>
<feature type="transmembrane region" description="Helical" evidence="6">
    <location>
        <begin position="12"/>
        <end position="39"/>
    </location>
</feature>
<feature type="transmembrane region" description="Helical" evidence="6">
    <location>
        <begin position="191"/>
        <end position="209"/>
    </location>
</feature>
<feature type="transmembrane region" description="Helical" evidence="6">
    <location>
        <begin position="123"/>
        <end position="144"/>
    </location>
</feature>
<keyword evidence="3 6" id="KW-0812">Transmembrane</keyword>
<keyword evidence="5 6" id="KW-0472">Membrane</keyword>
<sequence length="210" mass="22152">MTSFLSPGLLYAFLPTFFLVSITPGMCMTLALSLGITVGVRRALWMMAGELAGVAVVAVAAVVGVATVMLRYPMAFAVLRYAGGAYLVWLGIQLWRSRGRLALDLDETPGAGAGRRDLAAQGFITAVANPKGWAFFIALLPPFIDTALPLTPQLATLVGMILTIEFSALLIYAAGGRALGRLLARRGGVTLLNRIAGTLMIGVGIWLALE</sequence>
<comment type="subcellular location">
    <subcellularLocation>
        <location evidence="1">Cell membrane</location>
        <topology evidence="1">Multi-pass membrane protein</topology>
    </subcellularLocation>
</comment>